<evidence type="ECO:0000313" key="1">
    <source>
        <dbReference type="EMBL" id="QHU33496.1"/>
    </source>
</evidence>
<sequence>MTASIIQKKTIAKRPGFSANVLRVSSLNDDTPPPSTMDEIRNMYIYNRNEIKALFNKMEKASKFPAALRTMLLNEYTRSNLAIVKCSEMKGIARCAEQAYKESGSTADGYKSL</sequence>
<dbReference type="AlphaFoldDB" id="A0A6C0LRJ7"/>
<proteinExistence type="predicted"/>
<organism evidence="1">
    <name type="scientific">viral metagenome</name>
    <dbReference type="NCBI Taxonomy" id="1070528"/>
    <lineage>
        <taxon>unclassified sequences</taxon>
        <taxon>metagenomes</taxon>
        <taxon>organismal metagenomes</taxon>
    </lineage>
</organism>
<reference evidence="1" key="1">
    <citation type="journal article" date="2020" name="Nature">
        <title>Giant virus diversity and host interactions through global metagenomics.</title>
        <authorList>
            <person name="Schulz F."/>
            <person name="Roux S."/>
            <person name="Paez-Espino D."/>
            <person name="Jungbluth S."/>
            <person name="Walsh D.A."/>
            <person name="Denef V.J."/>
            <person name="McMahon K.D."/>
            <person name="Konstantinidis K.T."/>
            <person name="Eloe-Fadrosh E.A."/>
            <person name="Kyrpides N.C."/>
            <person name="Woyke T."/>
        </authorList>
    </citation>
    <scope>NUCLEOTIDE SEQUENCE</scope>
    <source>
        <strain evidence="1">GVMAG-S-1016704-121</strain>
    </source>
</reference>
<accession>A0A6C0LRJ7</accession>
<dbReference type="EMBL" id="MN740558">
    <property type="protein sequence ID" value="QHU33496.1"/>
    <property type="molecule type" value="Genomic_DNA"/>
</dbReference>
<protein>
    <submittedName>
        <fullName evidence="1">Uncharacterized protein</fullName>
    </submittedName>
</protein>
<name>A0A6C0LRJ7_9ZZZZ</name>